<dbReference type="OrthoDB" id="2335338at2759"/>
<dbReference type="GO" id="GO:0016020">
    <property type="term" value="C:membrane"/>
    <property type="evidence" value="ECO:0007669"/>
    <property type="project" value="TreeGrafter"/>
</dbReference>
<dbReference type="Pfam" id="PF00515">
    <property type="entry name" value="TPR_1"/>
    <property type="match status" value="2"/>
</dbReference>
<dbReference type="InterPro" id="IPR011990">
    <property type="entry name" value="TPR-like_helical_dom_sf"/>
</dbReference>
<dbReference type="PANTHER" id="PTHR45831:SF2">
    <property type="entry name" value="LD24721P"/>
    <property type="match status" value="1"/>
</dbReference>
<feature type="repeat" description="TPR" evidence="4">
    <location>
        <begin position="153"/>
        <end position="186"/>
    </location>
</feature>
<organism evidence="7 8">
    <name type="scientific">Aphis gossypii</name>
    <name type="common">Cotton aphid</name>
    <dbReference type="NCBI Taxonomy" id="80765"/>
    <lineage>
        <taxon>Eukaryota</taxon>
        <taxon>Metazoa</taxon>
        <taxon>Ecdysozoa</taxon>
        <taxon>Arthropoda</taxon>
        <taxon>Hexapoda</taxon>
        <taxon>Insecta</taxon>
        <taxon>Pterygota</taxon>
        <taxon>Neoptera</taxon>
        <taxon>Paraneoptera</taxon>
        <taxon>Hemiptera</taxon>
        <taxon>Sternorrhyncha</taxon>
        <taxon>Aphidomorpha</taxon>
        <taxon>Aphidoidea</taxon>
        <taxon>Aphididae</taxon>
        <taxon>Aphidini</taxon>
        <taxon>Aphis</taxon>
        <taxon>Aphis</taxon>
    </lineage>
</organism>
<evidence type="ECO:0000256" key="3">
    <source>
        <dbReference type="ARBA" id="ARBA00022803"/>
    </source>
</evidence>
<dbReference type="Gene3D" id="1.20.5.420">
    <property type="entry name" value="Immunoglobulin FC, subunit C"/>
    <property type="match status" value="1"/>
</dbReference>
<dbReference type="PANTHER" id="PTHR45831">
    <property type="entry name" value="LD24721P"/>
    <property type="match status" value="1"/>
</dbReference>
<feature type="repeat" description="TPR" evidence="4">
    <location>
        <begin position="85"/>
        <end position="118"/>
    </location>
</feature>
<evidence type="ECO:0000256" key="2">
    <source>
        <dbReference type="ARBA" id="ARBA00022737"/>
    </source>
</evidence>
<dbReference type="SMART" id="SM00028">
    <property type="entry name" value="TPR"/>
    <property type="match status" value="3"/>
</dbReference>
<feature type="domain" description="SGTA homodimerisation" evidence="6">
    <location>
        <begin position="4"/>
        <end position="54"/>
    </location>
</feature>
<gene>
    <name evidence="7" type="ORF">APHIGO_LOCUS8612</name>
</gene>
<accession>A0A9P0JAA7</accession>
<dbReference type="InterPro" id="IPR019734">
    <property type="entry name" value="TPR_rpt"/>
</dbReference>
<reference evidence="7" key="2">
    <citation type="submission" date="2022-10" db="EMBL/GenBank/DDBJ databases">
        <authorList>
            <consortium name="ENA_rothamsted_submissions"/>
            <consortium name="culmorum"/>
            <person name="King R."/>
        </authorList>
    </citation>
    <scope>NUCLEOTIDE SEQUENCE</scope>
</reference>
<dbReference type="EMBL" id="OU899036">
    <property type="protein sequence ID" value="CAH1732025.1"/>
    <property type="molecule type" value="Genomic_DNA"/>
</dbReference>
<evidence type="ECO:0000256" key="5">
    <source>
        <dbReference type="SAM" id="MobiDB-lite"/>
    </source>
</evidence>
<evidence type="ECO:0000256" key="4">
    <source>
        <dbReference type="PROSITE-ProRule" id="PRU00339"/>
    </source>
</evidence>
<dbReference type="Proteomes" id="UP001154329">
    <property type="component" value="Chromosome 3"/>
</dbReference>
<evidence type="ECO:0000313" key="7">
    <source>
        <dbReference type="EMBL" id="CAH1732025.1"/>
    </source>
</evidence>
<dbReference type="GO" id="GO:0072380">
    <property type="term" value="C:TRC complex"/>
    <property type="evidence" value="ECO:0007669"/>
    <property type="project" value="TreeGrafter"/>
</dbReference>
<evidence type="ECO:0000259" key="6">
    <source>
        <dbReference type="Pfam" id="PF16546"/>
    </source>
</evidence>
<keyword evidence="3 4" id="KW-0802">TPR repeat</keyword>
<protein>
    <recommendedName>
        <fullName evidence="6">SGTA homodimerisation domain-containing protein</fullName>
    </recommendedName>
</protein>
<feature type="region of interest" description="Disordered" evidence="5">
    <location>
        <begin position="289"/>
        <end position="308"/>
    </location>
</feature>
<sequence>MEDQKKLALLIVNHLKTQLSNGSFTDESLESMEVAVQCIESAYNLNPTESDDVDTKLENIVKDYYKVKEQKSNVKEISQAHKDEAENYKKYGNDFMKIQDNDKAIDAYTISIKLNPFNPIYYCNRAAAFNAIGKYNNAIEDCQKAIELDPTYCKAYCRLGLAFSYLKDYQKASSCYKKACELDPSNQGYQRNYQLSLNNLQTNSGTSQQSPIDPSSSILGNPNLMETAARMMTENPEVSSVINNILGDVTSSGSEGLDRLMQVGQTIVTRLQTANPNLLDGLRMQFQNAQNEGQPSPHNGFHDDEPQP</sequence>
<dbReference type="InterPro" id="IPR047150">
    <property type="entry name" value="SGT"/>
</dbReference>
<keyword evidence="2" id="KW-0677">Repeat</keyword>
<feature type="repeat" description="TPR" evidence="4">
    <location>
        <begin position="119"/>
        <end position="152"/>
    </location>
</feature>
<comment type="similarity">
    <text evidence="1">Belongs to the SGT family.</text>
</comment>
<name>A0A9P0JAA7_APHGO</name>
<proteinExistence type="inferred from homology"/>
<dbReference type="GO" id="GO:0006620">
    <property type="term" value="P:post-translational protein targeting to endoplasmic reticulum membrane"/>
    <property type="evidence" value="ECO:0007669"/>
    <property type="project" value="TreeGrafter"/>
</dbReference>
<evidence type="ECO:0000313" key="8">
    <source>
        <dbReference type="Proteomes" id="UP001154329"/>
    </source>
</evidence>
<dbReference type="GO" id="GO:0060090">
    <property type="term" value="F:molecular adaptor activity"/>
    <property type="evidence" value="ECO:0007669"/>
    <property type="project" value="TreeGrafter"/>
</dbReference>
<dbReference type="Gene3D" id="1.25.40.10">
    <property type="entry name" value="Tetratricopeptide repeat domain"/>
    <property type="match status" value="1"/>
</dbReference>
<dbReference type="Pfam" id="PF16546">
    <property type="entry name" value="SGTA_dimer"/>
    <property type="match status" value="1"/>
</dbReference>
<dbReference type="AlphaFoldDB" id="A0A9P0JAA7"/>
<dbReference type="InterPro" id="IPR032374">
    <property type="entry name" value="SGTA_dimer"/>
</dbReference>
<evidence type="ECO:0000256" key="1">
    <source>
        <dbReference type="ARBA" id="ARBA00008175"/>
    </source>
</evidence>
<dbReference type="SUPFAM" id="SSF48452">
    <property type="entry name" value="TPR-like"/>
    <property type="match status" value="1"/>
</dbReference>
<reference evidence="7" key="1">
    <citation type="submission" date="2022-02" db="EMBL/GenBank/DDBJ databases">
        <authorList>
            <person name="King R."/>
        </authorList>
    </citation>
    <scope>NUCLEOTIDE SEQUENCE</scope>
</reference>
<dbReference type="PROSITE" id="PS50005">
    <property type="entry name" value="TPR"/>
    <property type="match status" value="3"/>
</dbReference>
<keyword evidence="8" id="KW-1185">Reference proteome</keyword>